<evidence type="ECO:0000313" key="3">
    <source>
        <dbReference type="Proteomes" id="UP000608024"/>
    </source>
</evidence>
<name>A0A919A5M1_9ACTN</name>
<keyword evidence="3" id="KW-1185">Reference proteome</keyword>
<accession>A0A919A5M1</accession>
<gene>
    <name evidence="2" type="ORF">GCM10018785_61110</name>
</gene>
<dbReference type="EMBL" id="BNBT01000137">
    <property type="protein sequence ID" value="GHE85002.1"/>
    <property type="molecule type" value="Genomic_DNA"/>
</dbReference>
<reference evidence="2" key="1">
    <citation type="journal article" date="2014" name="Int. J. Syst. Evol. Microbiol.">
        <title>Complete genome sequence of Corynebacterium casei LMG S-19264T (=DSM 44701T), isolated from a smear-ripened cheese.</title>
        <authorList>
            <consortium name="US DOE Joint Genome Institute (JGI-PGF)"/>
            <person name="Walter F."/>
            <person name="Albersmeier A."/>
            <person name="Kalinowski J."/>
            <person name="Ruckert C."/>
        </authorList>
    </citation>
    <scope>NUCLEOTIDE SEQUENCE</scope>
    <source>
        <strain evidence="2">JCM 4784</strain>
    </source>
</reference>
<protein>
    <submittedName>
        <fullName evidence="2">Deaminase</fullName>
    </submittedName>
</protein>
<feature type="domain" description="Bacterial bifunctional deaminase-reductase C-terminal" evidence="1">
    <location>
        <begin position="2"/>
        <end position="188"/>
    </location>
</feature>
<dbReference type="SUPFAM" id="SSF53597">
    <property type="entry name" value="Dihydrofolate reductase-like"/>
    <property type="match status" value="1"/>
</dbReference>
<dbReference type="Proteomes" id="UP000608024">
    <property type="component" value="Unassembled WGS sequence"/>
</dbReference>
<comment type="caution">
    <text evidence="2">The sequence shown here is derived from an EMBL/GenBank/DDBJ whole genome shotgun (WGS) entry which is preliminary data.</text>
</comment>
<dbReference type="Pfam" id="PF01872">
    <property type="entry name" value="RibD_C"/>
    <property type="match status" value="1"/>
</dbReference>
<dbReference type="InterPro" id="IPR050765">
    <property type="entry name" value="Riboflavin_Biosynth_HTPR"/>
</dbReference>
<evidence type="ECO:0000259" key="1">
    <source>
        <dbReference type="Pfam" id="PF01872"/>
    </source>
</evidence>
<dbReference type="Gene3D" id="3.40.430.10">
    <property type="entry name" value="Dihydrofolate Reductase, subunit A"/>
    <property type="match status" value="1"/>
</dbReference>
<dbReference type="InterPro" id="IPR002734">
    <property type="entry name" value="RibDG_C"/>
</dbReference>
<dbReference type="GO" id="GO:0009231">
    <property type="term" value="P:riboflavin biosynthetic process"/>
    <property type="evidence" value="ECO:0007669"/>
    <property type="project" value="InterPro"/>
</dbReference>
<dbReference type="PANTHER" id="PTHR38011">
    <property type="entry name" value="DIHYDROFOLATE REDUCTASE FAMILY PROTEIN (AFU_ORTHOLOGUE AFUA_8G06820)"/>
    <property type="match status" value="1"/>
</dbReference>
<dbReference type="InterPro" id="IPR024072">
    <property type="entry name" value="DHFR-like_dom_sf"/>
</dbReference>
<proteinExistence type="predicted"/>
<dbReference type="PANTHER" id="PTHR38011:SF11">
    <property type="entry name" value="2,5-DIAMINO-6-RIBOSYLAMINO-4(3H)-PYRIMIDINONE 5'-PHOSPHATE REDUCTASE"/>
    <property type="match status" value="1"/>
</dbReference>
<reference evidence="2" key="2">
    <citation type="submission" date="2020-09" db="EMBL/GenBank/DDBJ databases">
        <authorList>
            <person name="Sun Q."/>
            <person name="Ohkuma M."/>
        </authorList>
    </citation>
    <scope>NUCLEOTIDE SEQUENCE</scope>
    <source>
        <strain evidence="2">JCM 4784</strain>
    </source>
</reference>
<dbReference type="RefSeq" id="WP_190139350.1">
    <property type="nucleotide sequence ID" value="NZ_BNBT01000137.1"/>
</dbReference>
<dbReference type="GO" id="GO:0008703">
    <property type="term" value="F:5-amino-6-(5-phosphoribosylamino)uracil reductase activity"/>
    <property type="evidence" value="ECO:0007669"/>
    <property type="project" value="InterPro"/>
</dbReference>
<organism evidence="2 3">
    <name type="scientific">Streptomyces longispororuber</name>
    <dbReference type="NCBI Taxonomy" id="68230"/>
    <lineage>
        <taxon>Bacteria</taxon>
        <taxon>Bacillati</taxon>
        <taxon>Actinomycetota</taxon>
        <taxon>Actinomycetes</taxon>
        <taxon>Kitasatosporales</taxon>
        <taxon>Streptomycetaceae</taxon>
        <taxon>Streptomyces</taxon>
    </lineage>
</organism>
<sequence>MRKLTYFVAVSIDGFIGDPSGDATSYMRFVDDEFLAFLKAEYPETLPAAGRRALGFDDLPNQKFDTVIQGMNSYRLGLDEGITSPYAHLREYVATRSLGTAPDPNVQLIADDLVGKVRELKAEDSPLDIWLCGGAQVAGQLRDEVDELVVKTYPVLLGSGMPMFAGVEPAVSDFALTSSRVFGNGLVVRHYVRQSANG</sequence>
<dbReference type="AlphaFoldDB" id="A0A919A5M1"/>
<evidence type="ECO:0000313" key="2">
    <source>
        <dbReference type="EMBL" id="GHE85002.1"/>
    </source>
</evidence>